<keyword evidence="3 9" id="KW-0662">Pyridine nucleotide biosynthesis</keyword>
<evidence type="ECO:0000313" key="11">
    <source>
        <dbReference type="EMBL" id="MEA5669241.1"/>
    </source>
</evidence>
<dbReference type="Pfam" id="PF01494">
    <property type="entry name" value="FAD_binding_3"/>
    <property type="match status" value="1"/>
</dbReference>
<dbReference type="PANTHER" id="PTHR46028">
    <property type="entry name" value="KYNURENINE 3-MONOOXYGENASE"/>
    <property type="match status" value="1"/>
</dbReference>
<comment type="catalytic activity">
    <reaction evidence="8 9">
        <text>L-kynurenine + NADPH + O2 + H(+) = 3-hydroxy-L-kynurenine + NADP(+) + H2O</text>
        <dbReference type="Rhea" id="RHEA:20545"/>
        <dbReference type="ChEBI" id="CHEBI:15377"/>
        <dbReference type="ChEBI" id="CHEBI:15378"/>
        <dbReference type="ChEBI" id="CHEBI:15379"/>
        <dbReference type="ChEBI" id="CHEBI:57783"/>
        <dbReference type="ChEBI" id="CHEBI:57959"/>
        <dbReference type="ChEBI" id="CHEBI:58125"/>
        <dbReference type="ChEBI" id="CHEBI:58349"/>
        <dbReference type="EC" id="1.14.13.9"/>
    </reaction>
</comment>
<evidence type="ECO:0000256" key="5">
    <source>
        <dbReference type="ARBA" id="ARBA00022857"/>
    </source>
</evidence>
<comment type="similarity">
    <text evidence="9">Belongs to the aromatic-ring hydroxylase family. KMO subfamily.</text>
</comment>
<dbReference type="Gene3D" id="3.50.50.60">
    <property type="entry name" value="FAD/NAD(P)-binding domain"/>
    <property type="match status" value="1"/>
</dbReference>
<dbReference type="HAMAP" id="MF_01971">
    <property type="entry name" value="Kynurenine_monooxygenase"/>
    <property type="match status" value="1"/>
</dbReference>
<dbReference type="InterPro" id="IPR002938">
    <property type="entry name" value="FAD-bd"/>
</dbReference>
<dbReference type="InterPro" id="IPR027545">
    <property type="entry name" value="Kynurenine_monooxygenase"/>
</dbReference>
<dbReference type="PANTHER" id="PTHR46028:SF2">
    <property type="entry name" value="KYNURENINE 3-MONOOXYGENASE"/>
    <property type="match status" value="1"/>
</dbReference>
<dbReference type="SUPFAM" id="SSF51905">
    <property type="entry name" value="FAD/NAD(P)-binding domain"/>
    <property type="match status" value="1"/>
</dbReference>
<dbReference type="EC" id="1.14.13.9" evidence="9"/>
<keyword evidence="12" id="KW-1185">Reference proteome</keyword>
<feature type="domain" description="FAD-binding" evidence="10">
    <location>
        <begin position="11"/>
        <end position="359"/>
    </location>
</feature>
<name>A0ABU5V7A6_9GAMM</name>
<gene>
    <name evidence="9" type="primary">kmo</name>
    <name evidence="11" type="ORF">VA603_17035</name>
</gene>
<keyword evidence="2 9" id="KW-0285">Flavoprotein</keyword>
<protein>
    <recommendedName>
        <fullName evidence="9">Kynurenine 3-monooxygenase</fullName>
        <ecNumber evidence="9">1.14.13.9</ecNumber>
    </recommendedName>
    <alternativeName>
        <fullName evidence="9">Kynurenine 3-hydroxylase</fullName>
    </alternativeName>
</protein>
<reference evidence="11 12" key="1">
    <citation type="submission" date="2023-12" db="EMBL/GenBank/DDBJ databases">
        <title>Stenotrophomonas guangdongensis sp. nov., isolated from wilted pepper plants (Capsicum annuum).</title>
        <authorList>
            <person name="Qiu M."/>
            <person name="Li Y."/>
            <person name="Liu Q."/>
            <person name="Zhang X."/>
            <person name="Huang Y."/>
            <person name="Guo R."/>
            <person name="Hu M."/>
            <person name="Zhou J."/>
            <person name="Zhou X."/>
        </authorList>
    </citation>
    <scope>NUCLEOTIDE SEQUENCE [LARGE SCALE GENOMIC DNA]</scope>
    <source>
        <strain evidence="11 12">MH1</strain>
    </source>
</reference>
<organism evidence="11 12">
    <name type="scientific">Stenotrophomonas capsici</name>
    <dbReference type="NCBI Taxonomy" id="3110230"/>
    <lineage>
        <taxon>Bacteria</taxon>
        <taxon>Pseudomonadati</taxon>
        <taxon>Pseudomonadota</taxon>
        <taxon>Gammaproteobacteria</taxon>
        <taxon>Lysobacterales</taxon>
        <taxon>Lysobacteraceae</taxon>
        <taxon>Stenotrophomonas</taxon>
    </lineage>
</organism>
<dbReference type="Proteomes" id="UP001301653">
    <property type="component" value="Unassembled WGS sequence"/>
</dbReference>
<evidence type="ECO:0000256" key="6">
    <source>
        <dbReference type="ARBA" id="ARBA00023002"/>
    </source>
</evidence>
<evidence type="ECO:0000256" key="9">
    <source>
        <dbReference type="HAMAP-Rule" id="MF_01971"/>
    </source>
</evidence>
<sequence>MTTTAPRSLTLIGAGLAGSLLAILLARQGWRITIYERRGDPRVADYESGRSINLALAERGRNALRQAGVEDAVMARTVMMRGRMVHPRGGGEELQRYGRDDSEVIWSVHRKDLNVTLLQLAEQAGVQVHFHRRLHTVDFDAGYARFIDDRDDSPHDIHFDTPLIGADGAGSALRAAMNRKSPLGERIDFLDHSYKELEIPPGPDGRFLIEGNALHIWPRGRYMCIALPNDEGTFTVTLFLPNAGEPSFATVRSGAEAEALFQRDFPDALALIPNLRQDWEQHPPGLLGTLYLDRWHQGGKAVLIGDAAHAMVPFHGQGMNCAFEDCVVLARRLAECATTEDAFAAFEAERKPNAAAIQQMALDNYLEMRDRVADPAFLLQRELEQALQARWPTRFVPHYTMVTFLHTPYALALERTRIQQRILADATAGHDTLAHIDWAALEQVVHAQLPVLEGAH</sequence>
<dbReference type="PRINTS" id="PR00420">
    <property type="entry name" value="RNGMNOXGNASE"/>
</dbReference>
<comment type="pathway">
    <text evidence="9">Cofactor biosynthesis; NAD(+) biosynthesis; quinolinate from L-kynurenine: step 1/3.</text>
</comment>
<evidence type="ECO:0000256" key="4">
    <source>
        <dbReference type="ARBA" id="ARBA00022827"/>
    </source>
</evidence>
<evidence type="ECO:0000256" key="8">
    <source>
        <dbReference type="ARBA" id="ARBA00047818"/>
    </source>
</evidence>
<comment type="function">
    <text evidence="9">Catalyzes the hydroxylation of L-kynurenine (L-Kyn) to form 3-hydroxy-L-kynurenine (L-3OHKyn). Required for synthesis of quinolinic acid.</text>
</comment>
<keyword evidence="5 9" id="KW-0521">NADP</keyword>
<dbReference type="EMBL" id="JAYFUH010000249">
    <property type="protein sequence ID" value="MEA5669241.1"/>
    <property type="molecule type" value="Genomic_DNA"/>
</dbReference>
<comment type="cofactor">
    <cofactor evidence="1 9">
        <name>FAD</name>
        <dbReference type="ChEBI" id="CHEBI:57692"/>
    </cofactor>
</comment>
<dbReference type="RefSeq" id="WP_323439531.1">
    <property type="nucleotide sequence ID" value="NZ_JAYFUH010000249.1"/>
</dbReference>
<evidence type="ECO:0000256" key="7">
    <source>
        <dbReference type="ARBA" id="ARBA00023033"/>
    </source>
</evidence>
<keyword evidence="6 9" id="KW-0560">Oxidoreductase</keyword>
<keyword evidence="4 9" id="KW-0274">FAD</keyword>
<evidence type="ECO:0000259" key="10">
    <source>
        <dbReference type="Pfam" id="PF01494"/>
    </source>
</evidence>
<keyword evidence="7 9" id="KW-0503">Monooxygenase</keyword>
<accession>A0ABU5V7A6</accession>
<comment type="caution">
    <text evidence="11">The sequence shown here is derived from an EMBL/GenBank/DDBJ whole genome shotgun (WGS) entry which is preliminary data.</text>
</comment>
<proteinExistence type="inferred from homology"/>
<dbReference type="InterPro" id="IPR036188">
    <property type="entry name" value="FAD/NAD-bd_sf"/>
</dbReference>
<evidence type="ECO:0000313" key="12">
    <source>
        <dbReference type="Proteomes" id="UP001301653"/>
    </source>
</evidence>
<evidence type="ECO:0000256" key="1">
    <source>
        <dbReference type="ARBA" id="ARBA00001974"/>
    </source>
</evidence>
<evidence type="ECO:0000256" key="3">
    <source>
        <dbReference type="ARBA" id="ARBA00022642"/>
    </source>
</evidence>
<evidence type="ECO:0000256" key="2">
    <source>
        <dbReference type="ARBA" id="ARBA00022630"/>
    </source>
</evidence>